<dbReference type="KEGG" id="glz:GLAREA_09580"/>
<dbReference type="AlphaFoldDB" id="S3CTV1"/>
<sequence>MFPAFGLFNSSSAQGPTAVLIANRVRRTTRSSTIWLNLQPKWIASSAKLGMLRGRRLWLAVKSHTKPRGTEVRQRLVPEYKHSSDTFDTRITPVFFSSTESTALSFPVVAVVYWPRKFYHCGTENAKKLFGSRRRRYSFPPKDIYDGSTASFTPAVKSDEAARASRTQAPAPAEFPALTDMMLAYSVETATSFKEIDNFSLETGDDAGLSAYSYHGMIRFLHGMARSSRQQGPVACIV</sequence>
<dbReference type="Proteomes" id="UP000016922">
    <property type="component" value="Unassembled WGS sequence"/>
</dbReference>
<protein>
    <submittedName>
        <fullName evidence="1">Uncharacterized protein</fullName>
    </submittedName>
</protein>
<dbReference type="GeneID" id="19468627"/>
<keyword evidence="2" id="KW-1185">Reference proteome</keyword>
<evidence type="ECO:0000313" key="2">
    <source>
        <dbReference type="Proteomes" id="UP000016922"/>
    </source>
</evidence>
<reference evidence="1 2" key="1">
    <citation type="journal article" date="2013" name="BMC Genomics">
        <title>Genomics-driven discovery of the pneumocandin biosynthetic gene cluster in the fungus Glarea lozoyensis.</title>
        <authorList>
            <person name="Chen L."/>
            <person name="Yue Q."/>
            <person name="Zhang X."/>
            <person name="Xiang M."/>
            <person name="Wang C."/>
            <person name="Li S."/>
            <person name="Che Y."/>
            <person name="Ortiz-Lopez F.J."/>
            <person name="Bills G.F."/>
            <person name="Liu X."/>
            <person name="An Z."/>
        </authorList>
    </citation>
    <scope>NUCLEOTIDE SEQUENCE [LARGE SCALE GENOMIC DNA]</scope>
    <source>
        <strain evidence="2">ATCC 20868 / MF5171</strain>
    </source>
</reference>
<dbReference type="EMBL" id="KE145368">
    <property type="protein sequence ID" value="EPE28459.1"/>
    <property type="molecule type" value="Genomic_DNA"/>
</dbReference>
<gene>
    <name evidence="1" type="ORF">GLAREA_09580</name>
</gene>
<dbReference type="RefSeq" id="XP_008084367.1">
    <property type="nucleotide sequence ID" value="XM_008086176.1"/>
</dbReference>
<accession>S3CTV1</accession>
<dbReference type="HOGENOM" id="CLU_1165922_0_0_1"/>
<evidence type="ECO:0000313" key="1">
    <source>
        <dbReference type="EMBL" id="EPE28459.1"/>
    </source>
</evidence>
<name>S3CTV1_GLAL2</name>
<organism evidence="1 2">
    <name type="scientific">Glarea lozoyensis (strain ATCC 20868 / MF5171)</name>
    <dbReference type="NCBI Taxonomy" id="1116229"/>
    <lineage>
        <taxon>Eukaryota</taxon>
        <taxon>Fungi</taxon>
        <taxon>Dikarya</taxon>
        <taxon>Ascomycota</taxon>
        <taxon>Pezizomycotina</taxon>
        <taxon>Leotiomycetes</taxon>
        <taxon>Helotiales</taxon>
        <taxon>Helotiaceae</taxon>
        <taxon>Glarea</taxon>
    </lineage>
</organism>
<proteinExistence type="predicted"/>